<protein>
    <submittedName>
        <fullName evidence="3">PKD domain-containing protein</fullName>
    </submittedName>
</protein>
<evidence type="ECO:0000313" key="4">
    <source>
        <dbReference type="Proteomes" id="UP000613030"/>
    </source>
</evidence>
<feature type="domain" description="PKD" evidence="2">
    <location>
        <begin position="64"/>
        <end position="98"/>
    </location>
</feature>
<feature type="signal peptide" evidence="1">
    <location>
        <begin position="1"/>
        <end position="19"/>
    </location>
</feature>
<dbReference type="PANTHER" id="PTHR46513">
    <property type="entry name" value="VITELLOGENIN RECEPTOR-LIKE PROTEIN-RELATED-RELATED"/>
    <property type="match status" value="1"/>
</dbReference>
<comment type="caution">
    <text evidence="3">The sequence shown here is derived from an EMBL/GenBank/DDBJ whole genome shotgun (WGS) entry which is preliminary data.</text>
</comment>
<dbReference type="InterPro" id="IPR011042">
    <property type="entry name" value="6-blade_b-propeller_TolB-like"/>
</dbReference>
<dbReference type="Gene3D" id="2.120.10.30">
    <property type="entry name" value="TolB, C-terminal domain"/>
    <property type="match status" value="1"/>
</dbReference>
<dbReference type="InterPro" id="IPR035986">
    <property type="entry name" value="PKD_dom_sf"/>
</dbReference>
<dbReference type="SMART" id="SM00135">
    <property type="entry name" value="LY"/>
    <property type="match status" value="4"/>
</dbReference>
<dbReference type="Proteomes" id="UP000613030">
    <property type="component" value="Unassembled WGS sequence"/>
</dbReference>
<dbReference type="InterPro" id="IPR022409">
    <property type="entry name" value="PKD/Chitinase_dom"/>
</dbReference>
<dbReference type="InterPro" id="IPR000033">
    <property type="entry name" value="LDLR_classB_rpt"/>
</dbReference>
<accession>A0ABS1L0Q4</accession>
<sequence>MKYILFILFVGITTFSLHSCSDDGFPVPPASTVPKFTSTVNNESFAPATATFKNESIIPERAGDVVYTWSFGDGTSSSEASPTHEYTEPGSYKVNLVVVTTKSQEINDYSVTLVIKDPNAVGIPVFFSDKKLIYSSIINDQAPVASQLNIPALQECYGMVVDTVNSKLYMADYGRLKILVSDLDGKNQQDFRTNIGAPTSLAIDYKDGLIYWDTGSAIRRAKLNDASVGQYEDVATGQADPEGVAIDPANRVVYWNCYDGGVWKKGMDQAGGEQQIITTEGGGSIFVVKDRIYFDAYFAASDDSSIKSAKLDGSDVSTIASGLGSVVYGIAYDRVDNKLYWVDRYEEKIMRATLTGENTETWLDAYATGLTFGKRK</sequence>
<dbReference type="SUPFAM" id="SSF49299">
    <property type="entry name" value="PKD domain"/>
    <property type="match status" value="1"/>
</dbReference>
<dbReference type="PROSITE" id="PS50093">
    <property type="entry name" value="PKD"/>
    <property type="match status" value="1"/>
</dbReference>
<dbReference type="Pfam" id="PF18911">
    <property type="entry name" value="PKD_4"/>
    <property type="match status" value="1"/>
</dbReference>
<keyword evidence="1" id="KW-0732">Signal</keyword>
<dbReference type="CDD" id="cd00146">
    <property type="entry name" value="PKD"/>
    <property type="match status" value="1"/>
</dbReference>
<dbReference type="EMBL" id="JAERRB010000015">
    <property type="protein sequence ID" value="MBL0745278.1"/>
    <property type="molecule type" value="Genomic_DNA"/>
</dbReference>
<evidence type="ECO:0000259" key="2">
    <source>
        <dbReference type="PROSITE" id="PS50093"/>
    </source>
</evidence>
<evidence type="ECO:0000256" key="1">
    <source>
        <dbReference type="SAM" id="SignalP"/>
    </source>
</evidence>
<dbReference type="RefSeq" id="WP_202015628.1">
    <property type="nucleotide sequence ID" value="NZ_JAERRB010000015.1"/>
</dbReference>
<evidence type="ECO:0000313" key="3">
    <source>
        <dbReference type="EMBL" id="MBL0745278.1"/>
    </source>
</evidence>
<dbReference type="PANTHER" id="PTHR46513:SF13">
    <property type="entry name" value="EGF-LIKE DOMAIN-CONTAINING PROTEIN"/>
    <property type="match status" value="1"/>
</dbReference>
<feature type="chain" id="PRO_5046698784" evidence="1">
    <location>
        <begin position="20"/>
        <end position="376"/>
    </location>
</feature>
<dbReference type="Gene3D" id="2.60.40.10">
    <property type="entry name" value="Immunoglobulins"/>
    <property type="match status" value="1"/>
</dbReference>
<dbReference type="InterPro" id="IPR050778">
    <property type="entry name" value="Cueball_EGF_LRP_Nidogen"/>
</dbReference>
<organism evidence="3 4">
    <name type="scientific">Chryseolinea lacunae</name>
    <dbReference type="NCBI Taxonomy" id="2801331"/>
    <lineage>
        <taxon>Bacteria</taxon>
        <taxon>Pseudomonadati</taxon>
        <taxon>Bacteroidota</taxon>
        <taxon>Cytophagia</taxon>
        <taxon>Cytophagales</taxon>
        <taxon>Fulvivirgaceae</taxon>
        <taxon>Chryseolinea</taxon>
    </lineage>
</organism>
<dbReference type="SUPFAM" id="SSF101898">
    <property type="entry name" value="NHL repeat"/>
    <property type="match status" value="1"/>
</dbReference>
<dbReference type="InterPro" id="IPR000601">
    <property type="entry name" value="PKD_dom"/>
</dbReference>
<keyword evidence="4" id="KW-1185">Reference proteome</keyword>
<name>A0ABS1L0Q4_9BACT</name>
<dbReference type="SMART" id="SM00089">
    <property type="entry name" value="PKD"/>
    <property type="match status" value="1"/>
</dbReference>
<dbReference type="InterPro" id="IPR013783">
    <property type="entry name" value="Ig-like_fold"/>
</dbReference>
<proteinExistence type="predicted"/>
<gene>
    <name evidence="3" type="ORF">JI741_28870</name>
</gene>
<reference evidence="3 4" key="1">
    <citation type="submission" date="2021-01" db="EMBL/GenBank/DDBJ databases">
        <title>Chryseolinea sp. Jin1 Genome sequencing and assembly.</title>
        <authorList>
            <person name="Kim I."/>
        </authorList>
    </citation>
    <scope>NUCLEOTIDE SEQUENCE [LARGE SCALE GENOMIC DNA]</scope>
    <source>
        <strain evidence="3 4">Jin1</strain>
    </source>
</reference>